<evidence type="ECO:0000259" key="10">
    <source>
        <dbReference type="Pfam" id="PF00534"/>
    </source>
</evidence>
<evidence type="ECO:0000256" key="5">
    <source>
        <dbReference type="ARBA" id="ARBA00022519"/>
    </source>
</evidence>
<dbReference type="EC" id="2.4.99.12" evidence="3 9"/>
<evidence type="ECO:0000259" key="11">
    <source>
        <dbReference type="Pfam" id="PF04413"/>
    </source>
</evidence>
<comment type="subcellular location">
    <subcellularLocation>
        <location evidence="1">Cell envelope</location>
    </subcellularLocation>
    <subcellularLocation>
        <location evidence="9">Cell membrane</location>
    </subcellularLocation>
</comment>
<dbReference type="InterPro" id="IPR038107">
    <property type="entry name" value="Glycos_transf_N_sf"/>
</dbReference>
<evidence type="ECO:0000256" key="4">
    <source>
        <dbReference type="ARBA" id="ARBA00019077"/>
    </source>
</evidence>
<comment type="catalytic activity">
    <reaction evidence="8 9">
        <text>lipid IVA (E. coli) + CMP-3-deoxy-beta-D-manno-octulosonate = alpha-Kdo-(2-&gt;6)-lipid IVA (E. coli) + CMP + H(+)</text>
        <dbReference type="Rhea" id="RHEA:28066"/>
        <dbReference type="ChEBI" id="CHEBI:15378"/>
        <dbReference type="ChEBI" id="CHEBI:58603"/>
        <dbReference type="ChEBI" id="CHEBI:60364"/>
        <dbReference type="ChEBI" id="CHEBI:60377"/>
        <dbReference type="ChEBI" id="CHEBI:85987"/>
        <dbReference type="EC" id="2.4.99.12"/>
    </reaction>
</comment>
<evidence type="ECO:0000313" key="12">
    <source>
        <dbReference type="EMBL" id="MCW7752572.1"/>
    </source>
</evidence>
<keyword evidence="5" id="KW-0472">Membrane</keyword>
<evidence type="ECO:0000256" key="3">
    <source>
        <dbReference type="ARBA" id="ARBA00012621"/>
    </source>
</evidence>
<reference evidence="12 13" key="1">
    <citation type="submission" date="2022-11" db="EMBL/GenBank/DDBJ databases">
        <title>Desulfobotulus tamanensis H1 sp. nov. - anaerobic, alkaliphilic, sulphate reducing bacterium isolated from terrestrial mud volcano.</title>
        <authorList>
            <person name="Frolova A."/>
            <person name="Merkel A.Y."/>
            <person name="Slobodkin A.I."/>
        </authorList>
    </citation>
    <scope>NUCLEOTIDE SEQUENCE [LARGE SCALE GENOMIC DNA]</scope>
    <source>
        <strain evidence="12 13">H1</strain>
    </source>
</reference>
<feature type="domain" description="Glycosyl transferase family 1" evidence="10">
    <location>
        <begin position="307"/>
        <end position="409"/>
    </location>
</feature>
<comment type="similarity">
    <text evidence="9">Belongs to the glycosyltransferase group 1 family.</text>
</comment>
<comment type="pathway">
    <text evidence="2 9">Bacterial outer membrane biogenesis; LPS core biosynthesis.</text>
</comment>
<dbReference type="PANTHER" id="PTHR42755">
    <property type="entry name" value="3-DEOXY-MANNO-OCTULOSONATE CYTIDYLYLTRANSFERASE"/>
    <property type="match status" value="1"/>
</dbReference>
<keyword evidence="13" id="KW-1185">Reference proteome</keyword>
<dbReference type="EMBL" id="JAPFPW010000001">
    <property type="protein sequence ID" value="MCW7752572.1"/>
    <property type="molecule type" value="Genomic_DNA"/>
</dbReference>
<dbReference type="GO" id="GO:0016757">
    <property type="term" value="F:glycosyltransferase activity"/>
    <property type="evidence" value="ECO:0007669"/>
    <property type="project" value="UniProtKB-KW"/>
</dbReference>
<dbReference type="Pfam" id="PF00534">
    <property type="entry name" value="Glycos_transf_1"/>
    <property type="match status" value="1"/>
</dbReference>
<evidence type="ECO:0000256" key="9">
    <source>
        <dbReference type="RuleBase" id="RU365103"/>
    </source>
</evidence>
<gene>
    <name evidence="12" type="ORF">OOT00_01075</name>
</gene>
<protein>
    <recommendedName>
        <fullName evidence="4 9">3-deoxy-D-manno-octulosonic acid transferase</fullName>
        <shortName evidence="9">Kdo transferase</shortName>
        <ecNumber evidence="3 9">2.4.99.12</ecNumber>
    </recommendedName>
    <alternativeName>
        <fullName evidence="7 9">Lipid IV(A) 3-deoxy-D-manno-octulosonic acid transferase</fullName>
    </alternativeName>
</protein>
<dbReference type="Gene3D" id="3.40.50.2000">
    <property type="entry name" value="Glycogen Phosphorylase B"/>
    <property type="match status" value="1"/>
</dbReference>
<keyword evidence="5" id="KW-0997">Cell inner membrane</keyword>
<sequence>MKSTPEKPGRTCPVSYKNYSRLTAGIKALAQPLLQAGRLVSLNKERCQHLMGNIPPLHRANQPLHIWIHGASLGEAGVTESIVYFLQQHLSSPVIFTLSAFTHTGKALLEQRLGSFATVIFAPLDLPGWPDAAITARHPDAMIFVETEIWPNWIRACTDRGIPVLMVNGRISPRSFPRYKKIRPLLQETFSSMQGFSMISKADAERIVELGAPPEKIQVCGNIKRDPISIAPAAGQTIDRETLGLASHTPLLICGSIRQGEEIPLGRAFCTARKKIPNLHMILAPRHLKRLLSMEKNITGMNLRHQRRSSDLPLHAPVLFLDTMGELRSLYTLADVVFCGGSLVPAGGQNLLEAAACAKPVLFGPSMEDFSDEKNLLVEAGAAFEAKDADALAEKLIFLLSFPEKAKAAGLAGLAALQKNRGATACHVQTILDVLPADHIPITS</sequence>
<keyword evidence="12" id="KW-0328">Glycosyltransferase</keyword>
<dbReference type="InterPro" id="IPR007507">
    <property type="entry name" value="Glycos_transf_N"/>
</dbReference>
<keyword evidence="6 9" id="KW-0808">Transferase</keyword>
<organism evidence="12 13">
    <name type="scientific">Desulfobotulus pelophilus</name>
    <dbReference type="NCBI Taxonomy" id="2823377"/>
    <lineage>
        <taxon>Bacteria</taxon>
        <taxon>Pseudomonadati</taxon>
        <taxon>Thermodesulfobacteriota</taxon>
        <taxon>Desulfobacteria</taxon>
        <taxon>Desulfobacterales</taxon>
        <taxon>Desulfobacteraceae</taxon>
        <taxon>Desulfobotulus</taxon>
    </lineage>
</organism>
<dbReference type="Proteomes" id="UP001209681">
    <property type="component" value="Unassembled WGS sequence"/>
</dbReference>
<feature type="domain" description="3-deoxy-D-manno-octulosonic-acid transferase N-terminal" evidence="11">
    <location>
        <begin position="56"/>
        <end position="226"/>
    </location>
</feature>
<evidence type="ECO:0000256" key="8">
    <source>
        <dbReference type="ARBA" id="ARBA00049183"/>
    </source>
</evidence>
<dbReference type="SUPFAM" id="SSF53756">
    <property type="entry name" value="UDP-Glycosyltransferase/glycogen phosphorylase"/>
    <property type="match status" value="1"/>
</dbReference>
<evidence type="ECO:0000256" key="7">
    <source>
        <dbReference type="ARBA" id="ARBA00031445"/>
    </source>
</evidence>
<accession>A0ABT3N536</accession>
<evidence type="ECO:0000256" key="2">
    <source>
        <dbReference type="ARBA" id="ARBA00004713"/>
    </source>
</evidence>
<keyword evidence="9" id="KW-0448">Lipopolysaccharide biosynthesis</keyword>
<dbReference type="InterPro" id="IPR001296">
    <property type="entry name" value="Glyco_trans_1"/>
</dbReference>
<proteinExistence type="inferred from homology"/>
<dbReference type="InterPro" id="IPR039901">
    <property type="entry name" value="Kdotransferase"/>
</dbReference>
<comment type="function">
    <text evidence="9">Involved in lipopolysaccharide (LPS) biosynthesis. Catalyzes the transfer of 3-deoxy-D-manno-octulosonate (Kdo) residue(s) from CMP-Kdo to lipid IV(A), the tetraacyldisaccharide-1,4'-bisphosphate precursor of lipid A.</text>
</comment>
<dbReference type="Pfam" id="PF04413">
    <property type="entry name" value="Glycos_transf_N"/>
    <property type="match status" value="1"/>
</dbReference>
<comment type="caution">
    <text evidence="12">The sequence shown here is derived from an EMBL/GenBank/DDBJ whole genome shotgun (WGS) entry which is preliminary data.</text>
</comment>
<name>A0ABT3N536_9BACT</name>
<evidence type="ECO:0000313" key="13">
    <source>
        <dbReference type="Proteomes" id="UP001209681"/>
    </source>
</evidence>
<dbReference type="PANTHER" id="PTHR42755:SF1">
    <property type="entry name" value="3-DEOXY-D-MANNO-OCTULOSONIC ACID TRANSFERASE, MITOCHONDRIAL-RELATED"/>
    <property type="match status" value="1"/>
</dbReference>
<dbReference type="RefSeq" id="WP_265423439.1">
    <property type="nucleotide sequence ID" value="NZ_JAPFPW010000001.1"/>
</dbReference>
<keyword evidence="9" id="KW-1003">Cell membrane</keyword>
<evidence type="ECO:0000256" key="1">
    <source>
        <dbReference type="ARBA" id="ARBA00004196"/>
    </source>
</evidence>
<dbReference type="Gene3D" id="3.40.50.11720">
    <property type="entry name" value="3-Deoxy-D-manno-octulosonic-acid transferase, N-terminal domain"/>
    <property type="match status" value="1"/>
</dbReference>
<evidence type="ECO:0000256" key="6">
    <source>
        <dbReference type="ARBA" id="ARBA00022679"/>
    </source>
</evidence>